<evidence type="ECO:0000313" key="1">
    <source>
        <dbReference type="EMBL" id="CAB4299794.1"/>
    </source>
</evidence>
<accession>A0A6J5WKD9</accession>
<organism evidence="1 2">
    <name type="scientific">Prunus armeniaca</name>
    <name type="common">Apricot</name>
    <name type="synonym">Armeniaca vulgaris</name>
    <dbReference type="NCBI Taxonomy" id="36596"/>
    <lineage>
        <taxon>Eukaryota</taxon>
        <taxon>Viridiplantae</taxon>
        <taxon>Streptophyta</taxon>
        <taxon>Embryophyta</taxon>
        <taxon>Tracheophyta</taxon>
        <taxon>Spermatophyta</taxon>
        <taxon>Magnoliopsida</taxon>
        <taxon>eudicotyledons</taxon>
        <taxon>Gunneridae</taxon>
        <taxon>Pentapetalae</taxon>
        <taxon>rosids</taxon>
        <taxon>fabids</taxon>
        <taxon>Rosales</taxon>
        <taxon>Rosaceae</taxon>
        <taxon>Amygdaloideae</taxon>
        <taxon>Amygdaleae</taxon>
        <taxon>Prunus</taxon>
    </lineage>
</organism>
<dbReference type="Proteomes" id="UP000507245">
    <property type="component" value="Unassembled WGS sequence"/>
</dbReference>
<proteinExistence type="predicted"/>
<reference evidence="2" key="1">
    <citation type="journal article" date="2020" name="Genome Biol.">
        <title>Gamete binning: chromosome-level and haplotype-resolved genome assembly enabled by high-throughput single-cell sequencing of gamete genomes.</title>
        <authorList>
            <person name="Campoy J.A."/>
            <person name="Sun H."/>
            <person name="Goel M."/>
            <person name="Jiao W.-B."/>
            <person name="Folz-Donahue K."/>
            <person name="Wang N."/>
            <person name="Rubio M."/>
            <person name="Liu C."/>
            <person name="Kukat C."/>
            <person name="Ruiz D."/>
            <person name="Huettel B."/>
            <person name="Schneeberger K."/>
        </authorList>
    </citation>
    <scope>NUCLEOTIDE SEQUENCE [LARGE SCALE GENOMIC DNA]</scope>
    <source>
        <strain evidence="2">cv. Rojo Pasion</strain>
    </source>
</reference>
<evidence type="ECO:0000313" key="2">
    <source>
        <dbReference type="Proteomes" id="UP000507245"/>
    </source>
</evidence>
<dbReference type="EMBL" id="CAEKKB010000002">
    <property type="protein sequence ID" value="CAB4299794.1"/>
    <property type="molecule type" value="Genomic_DNA"/>
</dbReference>
<dbReference type="OrthoDB" id="1166669at2759"/>
<evidence type="ECO:0008006" key="3">
    <source>
        <dbReference type="Google" id="ProtNLM"/>
    </source>
</evidence>
<keyword evidence="2" id="KW-1185">Reference proteome</keyword>
<name>A0A6J5WKD9_PRUAR</name>
<gene>
    <name evidence="1" type="ORF">ORAREDHAP_LOCUS14479</name>
</gene>
<protein>
    <recommendedName>
        <fullName evidence="3">F-box associated domain-containing protein</fullName>
    </recommendedName>
</protein>
<dbReference type="AlphaFoldDB" id="A0A6J5WKD9"/>
<sequence>MENEVFQRIMIPDRLLTVTDSISIRVLERSISLFHSRQEWDRGYRYYYDIWVLEMDSWRMISTIPVLAEGKIAWPLAFTANGGVHFTTRCEN</sequence>